<dbReference type="InterPro" id="IPR036390">
    <property type="entry name" value="WH_DNA-bd_sf"/>
</dbReference>
<feature type="domain" description="HTH lysR-type" evidence="5">
    <location>
        <begin position="1"/>
        <end position="56"/>
    </location>
</feature>
<evidence type="ECO:0000256" key="3">
    <source>
        <dbReference type="ARBA" id="ARBA00023125"/>
    </source>
</evidence>
<reference evidence="6" key="1">
    <citation type="submission" date="2021-10" db="EMBL/GenBank/DDBJ databases">
        <title>Anaerobic single-cell dispensing facilitates the cultivation of human gut bacteria.</title>
        <authorList>
            <person name="Afrizal A."/>
        </authorList>
    </citation>
    <scope>NUCLEOTIDE SEQUENCE</scope>
    <source>
        <strain evidence="6">CLA-AA-H215</strain>
    </source>
</reference>
<dbReference type="GO" id="GO:0003700">
    <property type="term" value="F:DNA-binding transcription factor activity"/>
    <property type="evidence" value="ECO:0007669"/>
    <property type="project" value="InterPro"/>
</dbReference>
<keyword evidence="2" id="KW-0805">Transcription regulation</keyword>
<dbReference type="CDD" id="cd05466">
    <property type="entry name" value="PBP2_LTTR_substrate"/>
    <property type="match status" value="1"/>
</dbReference>
<dbReference type="GO" id="GO:0032993">
    <property type="term" value="C:protein-DNA complex"/>
    <property type="evidence" value="ECO:0007669"/>
    <property type="project" value="TreeGrafter"/>
</dbReference>
<dbReference type="InterPro" id="IPR005119">
    <property type="entry name" value="LysR_subst-bd"/>
</dbReference>
<dbReference type="EMBL" id="JAJEQR010000015">
    <property type="protein sequence ID" value="MCC2230687.1"/>
    <property type="molecule type" value="Genomic_DNA"/>
</dbReference>
<evidence type="ECO:0000256" key="4">
    <source>
        <dbReference type="ARBA" id="ARBA00023163"/>
    </source>
</evidence>
<dbReference type="InterPro" id="IPR000847">
    <property type="entry name" value="LysR_HTH_N"/>
</dbReference>
<dbReference type="AlphaFoldDB" id="A0AAE3E8X4"/>
<keyword evidence="7" id="KW-1185">Reference proteome</keyword>
<dbReference type="PROSITE" id="PS50931">
    <property type="entry name" value="HTH_LYSR"/>
    <property type="match status" value="1"/>
</dbReference>
<dbReference type="PANTHER" id="PTHR30346">
    <property type="entry name" value="TRANSCRIPTIONAL DUAL REGULATOR HCAR-RELATED"/>
    <property type="match status" value="1"/>
</dbReference>
<gene>
    <name evidence="6" type="ORF">LKD81_06690</name>
</gene>
<dbReference type="GO" id="GO:0003677">
    <property type="term" value="F:DNA binding"/>
    <property type="evidence" value="ECO:0007669"/>
    <property type="project" value="UniProtKB-KW"/>
</dbReference>
<evidence type="ECO:0000256" key="2">
    <source>
        <dbReference type="ARBA" id="ARBA00023015"/>
    </source>
</evidence>
<dbReference type="SUPFAM" id="SSF53850">
    <property type="entry name" value="Periplasmic binding protein-like II"/>
    <property type="match status" value="1"/>
</dbReference>
<name>A0AAE3E8X4_9FIRM</name>
<organism evidence="6 7">
    <name type="scientific">Hominifimenecus microfluidus</name>
    <dbReference type="NCBI Taxonomy" id="2885348"/>
    <lineage>
        <taxon>Bacteria</taxon>
        <taxon>Bacillati</taxon>
        <taxon>Bacillota</taxon>
        <taxon>Clostridia</taxon>
        <taxon>Lachnospirales</taxon>
        <taxon>Lachnospiraceae</taxon>
        <taxon>Hominifimenecus</taxon>
    </lineage>
</organism>
<evidence type="ECO:0000313" key="6">
    <source>
        <dbReference type="EMBL" id="MCC2230687.1"/>
    </source>
</evidence>
<dbReference type="PANTHER" id="PTHR30346:SF28">
    <property type="entry name" value="HTH-TYPE TRANSCRIPTIONAL REGULATOR CYNR"/>
    <property type="match status" value="1"/>
</dbReference>
<sequence length="288" mass="33377">MNELKSFQVVYQERSMNQAAKKLYITSQGLGRIIQNLEKELGVQLFERSARGVEPTEAAELLHRHADHLIGEFEAIERALRQLCESGKHLRIGCARGVLNALSFQFLLDFIEKNPELSVTWREDANDSVKQSVIRMQSDAGLVVGRVNDENLEEVFLASKDVRILVYCGHPFYERSVLDLGELEEESILILNEQYQVYHDFTEACRREGFEPHITAMTEDSHFLYKLCKMRQGLGVVLDFSVDEFRMDGVRAIPLSNPIPWDIYLIYQKHCAAYPNVRRFCRYIEQKR</sequence>
<comment type="caution">
    <text evidence="6">The sequence shown here is derived from an EMBL/GenBank/DDBJ whole genome shotgun (WGS) entry which is preliminary data.</text>
</comment>
<evidence type="ECO:0000256" key="1">
    <source>
        <dbReference type="ARBA" id="ARBA00009437"/>
    </source>
</evidence>
<comment type="similarity">
    <text evidence="1">Belongs to the LysR transcriptional regulatory family.</text>
</comment>
<keyword evidence="4" id="KW-0804">Transcription</keyword>
<evidence type="ECO:0000313" key="7">
    <source>
        <dbReference type="Proteomes" id="UP001198182"/>
    </source>
</evidence>
<keyword evidence="3" id="KW-0238">DNA-binding</keyword>
<dbReference type="InterPro" id="IPR036388">
    <property type="entry name" value="WH-like_DNA-bd_sf"/>
</dbReference>
<dbReference type="Pfam" id="PF00126">
    <property type="entry name" value="HTH_1"/>
    <property type="match status" value="1"/>
</dbReference>
<protein>
    <submittedName>
        <fullName evidence="6">LysR family transcriptional regulator</fullName>
    </submittedName>
</protein>
<proteinExistence type="inferred from homology"/>
<dbReference type="Pfam" id="PF03466">
    <property type="entry name" value="LysR_substrate"/>
    <property type="match status" value="1"/>
</dbReference>
<evidence type="ECO:0000259" key="5">
    <source>
        <dbReference type="PROSITE" id="PS50931"/>
    </source>
</evidence>
<dbReference type="Gene3D" id="1.10.10.10">
    <property type="entry name" value="Winged helix-like DNA-binding domain superfamily/Winged helix DNA-binding domain"/>
    <property type="match status" value="1"/>
</dbReference>
<dbReference type="RefSeq" id="WP_308453324.1">
    <property type="nucleotide sequence ID" value="NZ_JAJEQR010000015.1"/>
</dbReference>
<dbReference type="Gene3D" id="3.40.190.290">
    <property type="match status" value="1"/>
</dbReference>
<dbReference type="Proteomes" id="UP001198182">
    <property type="component" value="Unassembled WGS sequence"/>
</dbReference>
<dbReference type="SUPFAM" id="SSF46785">
    <property type="entry name" value="Winged helix' DNA-binding domain"/>
    <property type="match status" value="1"/>
</dbReference>
<accession>A0AAE3E8X4</accession>